<name>A0A914Y014_9BILA</name>
<comment type="catalytic activity">
    <reaction evidence="17">
        <text>2-oxoheptanedioate(in) + 2-oxoglutarate(out) = 2-oxoheptanedioate(out) + 2-oxoglutarate(in)</text>
        <dbReference type="Rhea" id="RHEA:71755"/>
        <dbReference type="ChEBI" id="CHEBI:16810"/>
        <dbReference type="ChEBI" id="CHEBI:72701"/>
    </reaction>
</comment>
<evidence type="ECO:0000256" key="19">
    <source>
        <dbReference type="ARBA" id="ARBA00048998"/>
    </source>
</evidence>
<evidence type="ECO:0000256" key="8">
    <source>
        <dbReference type="ARBA" id="ARBA00023128"/>
    </source>
</evidence>
<dbReference type="Proteomes" id="UP000887577">
    <property type="component" value="Unplaced"/>
</dbReference>
<dbReference type="GO" id="GO:0005743">
    <property type="term" value="C:mitochondrial inner membrane"/>
    <property type="evidence" value="ECO:0007669"/>
    <property type="project" value="UniProtKB-SubCell"/>
</dbReference>
<feature type="repeat" description="Solcar" evidence="20">
    <location>
        <begin position="1"/>
        <end position="78"/>
    </location>
</feature>
<dbReference type="InterPro" id="IPR018108">
    <property type="entry name" value="MCP_transmembrane"/>
</dbReference>
<organism evidence="22 23">
    <name type="scientific">Panagrolaimus superbus</name>
    <dbReference type="NCBI Taxonomy" id="310955"/>
    <lineage>
        <taxon>Eukaryota</taxon>
        <taxon>Metazoa</taxon>
        <taxon>Ecdysozoa</taxon>
        <taxon>Nematoda</taxon>
        <taxon>Chromadorea</taxon>
        <taxon>Rhabditida</taxon>
        <taxon>Tylenchina</taxon>
        <taxon>Panagrolaimomorpha</taxon>
        <taxon>Panagrolaimoidea</taxon>
        <taxon>Panagrolaimidae</taxon>
        <taxon>Panagrolaimus</taxon>
    </lineage>
</organism>
<dbReference type="Gene3D" id="1.50.40.10">
    <property type="entry name" value="Mitochondrial carrier domain"/>
    <property type="match status" value="1"/>
</dbReference>
<evidence type="ECO:0000256" key="1">
    <source>
        <dbReference type="ARBA" id="ARBA00004448"/>
    </source>
</evidence>
<accession>A0A914Y014</accession>
<keyword evidence="5" id="KW-0677">Repeat</keyword>
<comment type="function">
    <text evidence="13">Transports dicarboxylates across the inner membranes of mitochondria by a counter-exchange mechanism. Can transport 2-oxoadipate (2-oxohexanedioate), 2-oxoglutarate, adipate (hexanedioate), glutarate, and to a lesser extent, pimelate (heptanedioate), 2-oxopimelate (2-oxoheptanedioate), 2-aminoadipate (2-aminohexanedioate), oxaloacetate, and citrate. Plays a central role in catabolism of lysine, hydroxylysine, and tryptophan, by transporting common metabolite intermediates (such as 2-oxoadipate) into the mitochondria, where it is converted into acetyl-CoA and can enter the citric acid (TCA) cycle.</text>
</comment>
<keyword evidence="8" id="KW-0496">Mitochondrion</keyword>
<keyword evidence="4 20" id="KW-0812">Transmembrane</keyword>
<comment type="catalytic activity">
    <reaction evidence="18">
        <text>glutarate(in) + 2-oxoglutarate(out) = glutarate(out) + 2-oxoglutarate(in)</text>
        <dbReference type="Rhea" id="RHEA:71751"/>
        <dbReference type="ChEBI" id="CHEBI:16810"/>
        <dbReference type="ChEBI" id="CHEBI:30921"/>
    </reaction>
</comment>
<dbReference type="WBParaSite" id="PSU_v2.g12799.t1">
    <property type="protein sequence ID" value="PSU_v2.g12799.t1"/>
    <property type="gene ID" value="PSU_v2.g12799"/>
</dbReference>
<comment type="similarity">
    <text evidence="2 21">Belongs to the mitochondrial carrier (TC 2.A.29) family.</text>
</comment>
<dbReference type="PANTHER" id="PTHR46356">
    <property type="entry name" value="MITOCHONDRIAL 2-OXODICARBOXYLATE CARRIER"/>
    <property type="match status" value="1"/>
</dbReference>
<evidence type="ECO:0000256" key="13">
    <source>
        <dbReference type="ARBA" id="ARBA00046087"/>
    </source>
</evidence>
<reference evidence="23" key="1">
    <citation type="submission" date="2022-11" db="UniProtKB">
        <authorList>
            <consortium name="WormBaseParasite"/>
        </authorList>
    </citation>
    <scope>IDENTIFICATION</scope>
</reference>
<comment type="subcellular location">
    <subcellularLocation>
        <location evidence="1">Mitochondrion inner membrane</location>
        <topology evidence="1">Multi-pass membrane protein</topology>
    </subcellularLocation>
</comment>
<evidence type="ECO:0000256" key="15">
    <source>
        <dbReference type="ARBA" id="ARBA00048003"/>
    </source>
</evidence>
<feature type="repeat" description="Solcar" evidence="20">
    <location>
        <begin position="88"/>
        <end position="159"/>
    </location>
</feature>
<protein>
    <recommendedName>
        <fullName evidence="11">Mitochondrial 2-oxodicarboxylate carrier</fullName>
    </recommendedName>
    <alternativeName>
        <fullName evidence="12">Solute carrier family 25 member 21</fullName>
    </alternativeName>
</protein>
<evidence type="ECO:0000256" key="21">
    <source>
        <dbReference type="RuleBase" id="RU000488"/>
    </source>
</evidence>
<evidence type="ECO:0000313" key="23">
    <source>
        <dbReference type="WBParaSite" id="PSU_v2.g12799.t1"/>
    </source>
</evidence>
<evidence type="ECO:0000256" key="2">
    <source>
        <dbReference type="ARBA" id="ARBA00006375"/>
    </source>
</evidence>
<dbReference type="AlphaFoldDB" id="A0A914Y014"/>
<evidence type="ECO:0000256" key="17">
    <source>
        <dbReference type="ARBA" id="ARBA00048581"/>
    </source>
</evidence>
<evidence type="ECO:0000256" key="6">
    <source>
        <dbReference type="ARBA" id="ARBA00022792"/>
    </source>
</evidence>
<dbReference type="SUPFAM" id="SSF103506">
    <property type="entry name" value="Mitochondrial carrier"/>
    <property type="match status" value="1"/>
</dbReference>
<dbReference type="InterPro" id="IPR023395">
    <property type="entry name" value="MCP_dom_sf"/>
</dbReference>
<dbReference type="InterPro" id="IPR051752">
    <property type="entry name" value="Mito_2-oxodicarb_carrier"/>
</dbReference>
<evidence type="ECO:0000256" key="14">
    <source>
        <dbReference type="ARBA" id="ARBA00047537"/>
    </source>
</evidence>
<dbReference type="Pfam" id="PF00153">
    <property type="entry name" value="Mito_carr"/>
    <property type="match status" value="2"/>
</dbReference>
<evidence type="ECO:0000256" key="4">
    <source>
        <dbReference type="ARBA" id="ARBA00022692"/>
    </source>
</evidence>
<comment type="catalytic activity">
    <reaction evidence="19">
        <text>hexanedioate(in) + 2-oxoglutarate(out) = hexanedioate(out) + 2-oxoglutarate(in)</text>
        <dbReference type="Rhea" id="RHEA:71743"/>
        <dbReference type="ChEBI" id="CHEBI:16810"/>
        <dbReference type="ChEBI" id="CHEBI:17128"/>
    </reaction>
</comment>
<comment type="catalytic activity">
    <reaction evidence="10">
        <text>2-oxoadipate(in) + 2-oxoglutarate(out) = 2-oxoadipate(out) + 2-oxoglutarate(in)</text>
        <dbReference type="Rhea" id="RHEA:71739"/>
        <dbReference type="ChEBI" id="CHEBI:16810"/>
        <dbReference type="ChEBI" id="CHEBI:57499"/>
    </reaction>
</comment>
<keyword evidence="3 21" id="KW-0813">Transport</keyword>
<evidence type="ECO:0000256" key="3">
    <source>
        <dbReference type="ARBA" id="ARBA00022448"/>
    </source>
</evidence>
<sequence length="159" mass="17485">MTEGAIVSPFETVKVKMQSDRSGKGDKKPKSLASVAREIIKKDGYGKQGLLRGLDATLARDGLWNLLYFGIYHNLKPLIPIKEGKSQPPVTLRFLLGFTASALASIADIPFDVVKSRIQGPQPSTGRIYHGVFQTMSLVVKNEGILALYAGMVPKRMYY</sequence>
<proteinExistence type="inferred from homology"/>
<keyword evidence="9 20" id="KW-0472">Membrane</keyword>
<evidence type="ECO:0000256" key="12">
    <source>
        <dbReference type="ARBA" id="ARBA00041874"/>
    </source>
</evidence>
<keyword evidence="7" id="KW-1133">Transmembrane helix</keyword>
<evidence type="ECO:0000256" key="5">
    <source>
        <dbReference type="ARBA" id="ARBA00022737"/>
    </source>
</evidence>
<dbReference type="PANTHER" id="PTHR46356:SF1">
    <property type="entry name" value="MITOCHONDRIAL 2-OXODICARBOXYLATE CARRIER"/>
    <property type="match status" value="1"/>
</dbReference>
<evidence type="ECO:0000256" key="16">
    <source>
        <dbReference type="ARBA" id="ARBA00048303"/>
    </source>
</evidence>
<evidence type="ECO:0000256" key="7">
    <source>
        <dbReference type="ARBA" id="ARBA00022989"/>
    </source>
</evidence>
<comment type="catalytic activity">
    <reaction evidence="15">
        <text>citrate(in) + 2-oxoglutarate(out) = citrate(out) + 2-oxoglutarate(in)</text>
        <dbReference type="Rhea" id="RHEA:71763"/>
        <dbReference type="ChEBI" id="CHEBI:16810"/>
        <dbReference type="ChEBI" id="CHEBI:16947"/>
    </reaction>
</comment>
<evidence type="ECO:0000256" key="20">
    <source>
        <dbReference type="PROSITE-ProRule" id="PRU00282"/>
    </source>
</evidence>
<evidence type="ECO:0000256" key="18">
    <source>
        <dbReference type="ARBA" id="ARBA00048920"/>
    </source>
</evidence>
<keyword evidence="22" id="KW-1185">Reference proteome</keyword>
<evidence type="ECO:0000256" key="10">
    <source>
        <dbReference type="ARBA" id="ARBA00036018"/>
    </source>
</evidence>
<keyword evidence="6" id="KW-0999">Mitochondrion inner membrane</keyword>
<evidence type="ECO:0000256" key="9">
    <source>
        <dbReference type="ARBA" id="ARBA00023136"/>
    </source>
</evidence>
<dbReference type="PROSITE" id="PS50920">
    <property type="entry name" value="SOLCAR"/>
    <property type="match status" value="2"/>
</dbReference>
<comment type="catalytic activity">
    <reaction evidence="14">
        <text>heptanedioate(in) + 2-oxoglutarate(out) = heptanedioate(out) + 2-oxoglutarate(in)</text>
        <dbReference type="Rhea" id="RHEA:71759"/>
        <dbReference type="ChEBI" id="CHEBI:16810"/>
        <dbReference type="ChEBI" id="CHEBI:36165"/>
    </reaction>
</comment>
<comment type="catalytic activity">
    <reaction evidence="16">
        <text>L-2-aminoadipate(in) + 2-oxoglutarate(out) = L-2-aminoadipate(out) + 2-oxoglutarate(in)</text>
        <dbReference type="Rhea" id="RHEA:71747"/>
        <dbReference type="ChEBI" id="CHEBI:16810"/>
        <dbReference type="ChEBI" id="CHEBI:58672"/>
    </reaction>
</comment>
<evidence type="ECO:0000256" key="11">
    <source>
        <dbReference type="ARBA" id="ARBA00039747"/>
    </source>
</evidence>
<evidence type="ECO:0000313" key="22">
    <source>
        <dbReference type="Proteomes" id="UP000887577"/>
    </source>
</evidence>